<dbReference type="GO" id="GO:0052742">
    <property type="term" value="F:phosphatidylinositol kinase activity"/>
    <property type="evidence" value="ECO:0007669"/>
    <property type="project" value="TreeGrafter"/>
</dbReference>
<dbReference type="InterPro" id="IPR000403">
    <property type="entry name" value="PI3/4_kinase_cat_dom"/>
</dbReference>
<keyword evidence="2" id="KW-0418">Kinase</keyword>
<name>A0A9P1FLC5_9DINO</name>
<dbReference type="InterPro" id="IPR011009">
    <property type="entry name" value="Kinase-like_dom_sf"/>
</dbReference>
<proteinExistence type="predicted"/>
<keyword evidence="7" id="KW-1185">Reference proteome</keyword>
<dbReference type="Proteomes" id="UP001152797">
    <property type="component" value="Unassembled WGS sequence"/>
</dbReference>
<keyword evidence="1" id="KW-0808">Transferase</keyword>
<evidence type="ECO:0000259" key="3">
    <source>
        <dbReference type="PROSITE" id="PS50290"/>
    </source>
</evidence>
<dbReference type="OrthoDB" id="418094at2759"/>
<dbReference type="SUPFAM" id="SSF56112">
    <property type="entry name" value="Protein kinase-like (PK-like)"/>
    <property type="match status" value="1"/>
</dbReference>
<reference evidence="5" key="2">
    <citation type="submission" date="2024-04" db="EMBL/GenBank/DDBJ databases">
        <authorList>
            <person name="Chen Y."/>
            <person name="Shah S."/>
            <person name="Dougan E. K."/>
            <person name="Thang M."/>
            <person name="Chan C."/>
        </authorList>
    </citation>
    <scope>NUCLEOTIDE SEQUENCE [LARGE SCALE GENOMIC DNA]</scope>
</reference>
<sequence length="389" mass="43261">MATIGHFAPLDRRPPKAAANAVGCAARDLAMCLDQPVGTTVLLPKALNIAGRDFVSARILREFKTKSRARLVQMEPGRVLFVVKFENLSQEYAIMAALRYVNRCWRKSHLCVGQEPVQAITFGIFPLSSTLGFVEVVSESRTLRELSEGVPFNERQWRVLRALNQDARKLDRLAASVCAYLTSSYILGIRDGHDDNLMLRRDGRLFRVDFGFAFGRTPEIDAPGLFVPNAVFLALGEARWQQVVASCKAALHVLGTDREKPPGWECLVKMQPVTVPELKCLLPEVHDYTKSLSYSSFEDQVERACDWTLQRAAKNTLREALRYVTAEQEVEDNAWLGVLDPFGLLTADTPPAAPVTAVTLQASPAPSVDANRRRGFMTVYSNPKIGKKV</sequence>
<dbReference type="EMBL" id="CAMXCT010000639">
    <property type="protein sequence ID" value="CAI3981514.1"/>
    <property type="molecule type" value="Genomic_DNA"/>
</dbReference>
<dbReference type="InterPro" id="IPR036940">
    <property type="entry name" value="PI3/4_kinase_cat_sf"/>
</dbReference>
<evidence type="ECO:0000313" key="5">
    <source>
        <dbReference type="EMBL" id="CAL1134889.1"/>
    </source>
</evidence>
<dbReference type="AlphaFoldDB" id="A0A9P1FLC5"/>
<gene>
    <name evidence="4" type="ORF">C1SCF055_LOCUS9295</name>
</gene>
<dbReference type="Gene3D" id="1.10.1070.11">
    <property type="entry name" value="Phosphatidylinositol 3-/4-kinase, catalytic domain"/>
    <property type="match status" value="1"/>
</dbReference>
<comment type="caution">
    <text evidence="4">The sequence shown here is derived from an EMBL/GenBank/DDBJ whole genome shotgun (WGS) entry which is preliminary data.</text>
</comment>
<feature type="domain" description="PI3K/PI4K catalytic" evidence="3">
    <location>
        <begin position="56"/>
        <end position="321"/>
    </location>
</feature>
<reference evidence="4" key="1">
    <citation type="submission" date="2022-10" db="EMBL/GenBank/DDBJ databases">
        <authorList>
            <person name="Chen Y."/>
            <person name="Dougan E. K."/>
            <person name="Chan C."/>
            <person name="Rhodes N."/>
            <person name="Thang M."/>
        </authorList>
    </citation>
    <scope>NUCLEOTIDE SEQUENCE</scope>
</reference>
<dbReference type="GO" id="GO:0048015">
    <property type="term" value="P:phosphatidylinositol-mediated signaling"/>
    <property type="evidence" value="ECO:0007669"/>
    <property type="project" value="TreeGrafter"/>
</dbReference>
<dbReference type="PANTHER" id="PTHR10048">
    <property type="entry name" value="PHOSPHATIDYLINOSITOL KINASE"/>
    <property type="match status" value="1"/>
</dbReference>
<evidence type="ECO:0000313" key="4">
    <source>
        <dbReference type="EMBL" id="CAI3981514.1"/>
    </source>
</evidence>
<dbReference type="InterPro" id="IPR015433">
    <property type="entry name" value="PI3/4_kinase"/>
</dbReference>
<dbReference type="GO" id="GO:0016020">
    <property type="term" value="C:membrane"/>
    <property type="evidence" value="ECO:0007669"/>
    <property type="project" value="TreeGrafter"/>
</dbReference>
<dbReference type="GO" id="GO:0005737">
    <property type="term" value="C:cytoplasm"/>
    <property type="evidence" value="ECO:0007669"/>
    <property type="project" value="TreeGrafter"/>
</dbReference>
<protein>
    <submittedName>
        <fullName evidence="6">PI3K/PI4K catalytic domain-containing protein</fullName>
    </submittedName>
</protein>
<evidence type="ECO:0000313" key="6">
    <source>
        <dbReference type="EMBL" id="CAL4768826.1"/>
    </source>
</evidence>
<dbReference type="PROSITE" id="PS50290">
    <property type="entry name" value="PI3_4_KINASE_3"/>
    <property type="match status" value="1"/>
</dbReference>
<organism evidence="4">
    <name type="scientific">Cladocopium goreaui</name>
    <dbReference type="NCBI Taxonomy" id="2562237"/>
    <lineage>
        <taxon>Eukaryota</taxon>
        <taxon>Sar</taxon>
        <taxon>Alveolata</taxon>
        <taxon>Dinophyceae</taxon>
        <taxon>Suessiales</taxon>
        <taxon>Symbiodiniaceae</taxon>
        <taxon>Cladocopium</taxon>
    </lineage>
</organism>
<dbReference type="EMBL" id="CAMXCT030000639">
    <property type="protein sequence ID" value="CAL4768826.1"/>
    <property type="molecule type" value="Genomic_DNA"/>
</dbReference>
<dbReference type="SMART" id="SM00146">
    <property type="entry name" value="PI3Kc"/>
    <property type="match status" value="1"/>
</dbReference>
<accession>A0A9P1FLC5</accession>
<dbReference type="EMBL" id="CAMXCT020000639">
    <property type="protein sequence ID" value="CAL1134889.1"/>
    <property type="molecule type" value="Genomic_DNA"/>
</dbReference>
<evidence type="ECO:0000256" key="1">
    <source>
        <dbReference type="ARBA" id="ARBA00022679"/>
    </source>
</evidence>
<evidence type="ECO:0000256" key="2">
    <source>
        <dbReference type="ARBA" id="ARBA00022777"/>
    </source>
</evidence>
<evidence type="ECO:0000313" key="7">
    <source>
        <dbReference type="Proteomes" id="UP001152797"/>
    </source>
</evidence>
<dbReference type="GO" id="GO:0046854">
    <property type="term" value="P:phosphatidylinositol phosphate biosynthetic process"/>
    <property type="evidence" value="ECO:0007669"/>
    <property type="project" value="InterPro"/>
</dbReference>
<dbReference type="Pfam" id="PF00454">
    <property type="entry name" value="PI3_PI4_kinase"/>
    <property type="match status" value="1"/>
</dbReference>